<name>A0ABV0NFA7_9TELE</name>
<evidence type="ECO:0000313" key="1">
    <source>
        <dbReference type="EMBL" id="MEQ2169751.1"/>
    </source>
</evidence>
<evidence type="ECO:0000313" key="2">
    <source>
        <dbReference type="Proteomes" id="UP001476798"/>
    </source>
</evidence>
<organism evidence="1 2">
    <name type="scientific">Goodea atripinnis</name>
    <dbReference type="NCBI Taxonomy" id="208336"/>
    <lineage>
        <taxon>Eukaryota</taxon>
        <taxon>Metazoa</taxon>
        <taxon>Chordata</taxon>
        <taxon>Craniata</taxon>
        <taxon>Vertebrata</taxon>
        <taxon>Euteleostomi</taxon>
        <taxon>Actinopterygii</taxon>
        <taxon>Neopterygii</taxon>
        <taxon>Teleostei</taxon>
        <taxon>Neoteleostei</taxon>
        <taxon>Acanthomorphata</taxon>
        <taxon>Ovalentaria</taxon>
        <taxon>Atherinomorphae</taxon>
        <taxon>Cyprinodontiformes</taxon>
        <taxon>Goodeidae</taxon>
        <taxon>Goodea</taxon>
    </lineage>
</organism>
<keyword evidence="2" id="KW-1185">Reference proteome</keyword>
<comment type="caution">
    <text evidence="1">The sequence shown here is derived from an EMBL/GenBank/DDBJ whole genome shotgun (WGS) entry which is preliminary data.</text>
</comment>
<proteinExistence type="predicted"/>
<protein>
    <submittedName>
        <fullName evidence="1">Uncharacterized protein</fullName>
    </submittedName>
</protein>
<dbReference type="Proteomes" id="UP001476798">
    <property type="component" value="Unassembled WGS sequence"/>
</dbReference>
<dbReference type="EMBL" id="JAHRIO010033949">
    <property type="protein sequence ID" value="MEQ2169751.1"/>
    <property type="molecule type" value="Genomic_DNA"/>
</dbReference>
<sequence>MLQELMKGGCGLAAVDTLRAKSSMKAHRALSKCLAEVTVGLLGIQMGQAPQTGHFSAAGTDIYQGFPAACSLTLRSANWPS</sequence>
<accession>A0ABV0NFA7</accession>
<gene>
    <name evidence="1" type="ORF">GOODEAATRI_028493</name>
</gene>
<reference evidence="1 2" key="1">
    <citation type="submission" date="2021-06" db="EMBL/GenBank/DDBJ databases">
        <authorList>
            <person name="Palmer J.M."/>
        </authorList>
    </citation>
    <scope>NUCLEOTIDE SEQUENCE [LARGE SCALE GENOMIC DNA]</scope>
    <source>
        <strain evidence="1 2">GA_2019</strain>
        <tissue evidence="1">Muscle</tissue>
    </source>
</reference>